<keyword evidence="5" id="KW-1185">Reference proteome</keyword>
<accession>A0ABV4E877</accession>
<feature type="signal peptide" evidence="2">
    <location>
        <begin position="1"/>
        <end position="26"/>
    </location>
</feature>
<sequence>MNATFSRGKGYLLTLALFAAAIPAHSETAEPLRQPVAKGAYEMAYSPSQQALYVATSGSRQLDKGGVVYRLDPQTLAITQAIHNDLKPFGTAINNKTDTLFVGNTLDSTVTAIDVKSGQVKGRLVLDARPRSENFRPLAPRELAVDENTNTVYIGGVGEESRIWVVDGDKLTLRHTLEGLGKHATGLTLDTAAHRLYATGGDNELFTFDTASNRLLGKVKLAEGEHFFLNISLDPATHRAFITDSKQPELLVVNTEDGKVIQKVAVPKSLAVLFNPQRNEIYVTHREAGEVSIIDGKTYKVVKTLKAPTHPNSLALSPDGQTLYISVKQASSRKQEVAAPDEVMRVAL</sequence>
<name>A0ABV4E877_9GAMM</name>
<gene>
    <name evidence="4" type="ORF">AB6T85_11905</name>
</gene>
<dbReference type="EMBL" id="JBGFFX010000006">
    <property type="protein sequence ID" value="MEY8771127.1"/>
    <property type="molecule type" value="Genomic_DNA"/>
</dbReference>
<evidence type="ECO:0000313" key="5">
    <source>
        <dbReference type="Proteomes" id="UP001565243"/>
    </source>
</evidence>
<evidence type="ECO:0000256" key="2">
    <source>
        <dbReference type="SAM" id="SignalP"/>
    </source>
</evidence>
<evidence type="ECO:0000259" key="3">
    <source>
        <dbReference type="Pfam" id="PF21783"/>
    </source>
</evidence>
<evidence type="ECO:0000313" key="4">
    <source>
        <dbReference type="EMBL" id="MEY8771127.1"/>
    </source>
</evidence>
<reference evidence="4 5" key="1">
    <citation type="submission" date="2024-07" db="EMBL/GenBank/DDBJ databases">
        <authorList>
            <person name="Hebao G."/>
        </authorList>
    </citation>
    <scope>NUCLEOTIDE SEQUENCE [LARGE SCALE GENOMIC DNA]</scope>
    <source>
        <strain evidence="4 5">ACCC 02193</strain>
    </source>
</reference>
<feature type="domain" description="YNCE-like beta-propeller" evidence="3">
    <location>
        <begin position="68"/>
        <end position="330"/>
    </location>
</feature>
<dbReference type="InterPro" id="IPR015943">
    <property type="entry name" value="WD40/YVTN_repeat-like_dom_sf"/>
</dbReference>
<dbReference type="Pfam" id="PF21783">
    <property type="entry name" value="YNCE"/>
    <property type="match status" value="1"/>
</dbReference>
<feature type="chain" id="PRO_5045690052" evidence="2">
    <location>
        <begin position="27"/>
        <end position="348"/>
    </location>
</feature>
<protein>
    <submittedName>
        <fullName evidence="4">YncE family protein</fullName>
    </submittedName>
</protein>
<organism evidence="4 5">
    <name type="scientific">Erwinia aeris</name>
    <dbReference type="NCBI Taxonomy" id="3239803"/>
    <lineage>
        <taxon>Bacteria</taxon>
        <taxon>Pseudomonadati</taxon>
        <taxon>Pseudomonadota</taxon>
        <taxon>Gammaproteobacteria</taxon>
        <taxon>Enterobacterales</taxon>
        <taxon>Erwiniaceae</taxon>
        <taxon>Erwinia</taxon>
    </lineage>
</organism>
<keyword evidence="1 2" id="KW-0732">Signal</keyword>
<proteinExistence type="predicted"/>
<dbReference type="InterPro" id="IPR048433">
    <property type="entry name" value="YNCE-like_beta-prop"/>
</dbReference>
<dbReference type="RefSeq" id="WP_369895657.1">
    <property type="nucleotide sequence ID" value="NZ_JBGFFX010000006.1"/>
</dbReference>
<dbReference type="PANTHER" id="PTHR47197:SF3">
    <property type="entry name" value="DIHYDRO-HEME D1 DEHYDROGENASE"/>
    <property type="match status" value="1"/>
</dbReference>
<dbReference type="SUPFAM" id="SSF51004">
    <property type="entry name" value="C-terminal (heme d1) domain of cytochrome cd1-nitrite reductase"/>
    <property type="match status" value="1"/>
</dbReference>
<dbReference type="PANTHER" id="PTHR47197">
    <property type="entry name" value="PROTEIN NIRF"/>
    <property type="match status" value="1"/>
</dbReference>
<dbReference type="InterPro" id="IPR011048">
    <property type="entry name" value="Haem_d1_sf"/>
</dbReference>
<dbReference type="Proteomes" id="UP001565243">
    <property type="component" value="Unassembled WGS sequence"/>
</dbReference>
<comment type="caution">
    <text evidence="4">The sequence shown here is derived from an EMBL/GenBank/DDBJ whole genome shotgun (WGS) entry which is preliminary data.</text>
</comment>
<dbReference type="Gene3D" id="2.130.10.10">
    <property type="entry name" value="YVTN repeat-like/Quinoprotein amine dehydrogenase"/>
    <property type="match status" value="1"/>
</dbReference>
<dbReference type="InterPro" id="IPR051200">
    <property type="entry name" value="Host-pathogen_enzymatic-act"/>
</dbReference>
<evidence type="ECO:0000256" key="1">
    <source>
        <dbReference type="ARBA" id="ARBA00022729"/>
    </source>
</evidence>